<proteinExistence type="predicted"/>
<evidence type="ECO:0000313" key="6">
    <source>
        <dbReference type="Proteomes" id="UP000321578"/>
    </source>
</evidence>
<feature type="domain" description="Secretion system C-terminal sorting" evidence="4">
    <location>
        <begin position="388"/>
        <end position="462"/>
    </location>
</feature>
<dbReference type="InterPro" id="IPR011041">
    <property type="entry name" value="Quinoprot_gluc/sorb_DH_b-prop"/>
</dbReference>
<comment type="caution">
    <text evidence="5">The sequence shown here is derived from an EMBL/GenBank/DDBJ whole genome shotgun (WGS) entry which is preliminary data.</text>
</comment>
<dbReference type="NCBIfam" id="TIGR04183">
    <property type="entry name" value="Por_Secre_tail"/>
    <property type="match status" value="1"/>
</dbReference>
<dbReference type="Gene3D" id="2.120.10.30">
    <property type="entry name" value="TolB, C-terminal domain"/>
    <property type="match status" value="1"/>
</dbReference>
<name>A0A5C6ZPF6_9FLAO</name>
<evidence type="ECO:0000313" key="5">
    <source>
        <dbReference type="EMBL" id="TXD91221.1"/>
    </source>
</evidence>
<dbReference type="AlphaFoldDB" id="A0A5C6ZPF6"/>
<keyword evidence="6" id="KW-1185">Reference proteome</keyword>
<dbReference type="InterPro" id="IPR012938">
    <property type="entry name" value="Glc/Sorbosone_DH"/>
</dbReference>
<dbReference type="PANTHER" id="PTHR19328">
    <property type="entry name" value="HEDGEHOG-INTERACTING PROTEIN"/>
    <property type="match status" value="1"/>
</dbReference>
<dbReference type="SUPFAM" id="SSF50952">
    <property type="entry name" value="Soluble quinoprotein glucose dehydrogenase"/>
    <property type="match status" value="1"/>
</dbReference>
<evidence type="ECO:0000259" key="3">
    <source>
        <dbReference type="Pfam" id="PF07995"/>
    </source>
</evidence>
<evidence type="ECO:0000256" key="1">
    <source>
        <dbReference type="ARBA" id="ARBA00022729"/>
    </source>
</evidence>
<gene>
    <name evidence="5" type="ORF">ESY86_01135</name>
</gene>
<dbReference type="RefSeq" id="WP_147084683.1">
    <property type="nucleotide sequence ID" value="NZ_VORM01000003.1"/>
</dbReference>
<evidence type="ECO:0000256" key="2">
    <source>
        <dbReference type="SAM" id="SignalP"/>
    </source>
</evidence>
<reference evidence="5 6" key="1">
    <citation type="submission" date="2019-08" db="EMBL/GenBank/DDBJ databases">
        <title>Genomes of Subsaximicrobium wynnwilliamsii strains.</title>
        <authorList>
            <person name="Bowman J.P."/>
        </authorList>
    </citation>
    <scope>NUCLEOTIDE SEQUENCE [LARGE SCALE GENOMIC DNA]</scope>
    <source>
        <strain evidence="5 6">2-80-2</strain>
    </source>
</reference>
<dbReference type="Pfam" id="PF07995">
    <property type="entry name" value="GSDH"/>
    <property type="match status" value="1"/>
</dbReference>
<dbReference type="Pfam" id="PF18962">
    <property type="entry name" value="Por_Secre_tail"/>
    <property type="match status" value="1"/>
</dbReference>
<dbReference type="Proteomes" id="UP000321578">
    <property type="component" value="Unassembled WGS sequence"/>
</dbReference>
<dbReference type="InterPro" id="IPR011042">
    <property type="entry name" value="6-blade_b-propeller_TolB-like"/>
</dbReference>
<sequence length="463" mass="50795">MKTIASILFCFTFGFSFSQSIVLETFTTNLSNPVNIKHAGDDRLFVVERSGRIQILNSEGIINSSAFLDIDDRVSNSGGERGLLAMAFHPDYASNGFFYVNYIDNSQNTVISRFTRSTFDTAATSSEVILLQITQPFSNHNGGDLHFGNDGYLYISLGDGGGSGDPGNRAQDLNLLLGKMLRIDVDNTENGNNYAIPPNNPFEGNDDALDEIWAYGLRNPFKFSFDKDNGALWIADVGQGQIEEIDRVTSTTGGENYGWKCFEGTSVYSTANDCTVITHTEPVVEYSHTNGRCSITGGYVYRGLQYPALEGLYFFADFCSNEIGYATETAQDNFDITFVDTFPLGGASAFGQDQNGELYVAGVISGTIFKITATSLSLDNNALSQIRMFPNPAQDQLHFDFKEANSTIHSIEIYSLNGTLVLSSKSFENRLKTISTKTVSSGLYLVEITNINGAKTIRKLMIQ</sequence>
<dbReference type="EMBL" id="VORO01000001">
    <property type="protein sequence ID" value="TXD91221.1"/>
    <property type="molecule type" value="Genomic_DNA"/>
</dbReference>
<protein>
    <submittedName>
        <fullName evidence="5">T9SS type A sorting domain-containing protein</fullName>
    </submittedName>
</protein>
<dbReference type="InterPro" id="IPR026444">
    <property type="entry name" value="Secre_tail"/>
</dbReference>
<dbReference type="PANTHER" id="PTHR19328:SF75">
    <property type="entry name" value="ALDOSE SUGAR DEHYDROGENASE YLII"/>
    <property type="match status" value="1"/>
</dbReference>
<organism evidence="5 6">
    <name type="scientific">Subsaximicrobium wynnwilliamsii</name>
    <dbReference type="NCBI Taxonomy" id="291179"/>
    <lineage>
        <taxon>Bacteria</taxon>
        <taxon>Pseudomonadati</taxon>
        <taxon>Bacteroidota</taxon>
        <taxon>Flavobacteriia</taxon>
        <taxon>Flavobacteriales</taxon>
        <taxon>Flavobacteriaceae</taxon>
        <taxon>Subsaximicrobium</taxon>
    </lineage>
</organism>
<feature type="domain" description="Glucose/Sorbosone dehydrogenase" evidence="3">
    <location>
        <begin position="30"/>
        <end position="324"/>
    </location>
</feature>
<keyword evidence="1 2" id="KW-0732">Signal</keyword>
<feature type="signal peptide" evidence="2">
    <location>
        <begin position="1"/>
        <end position="20"/>
    </location>
</feature>
<dbReference type="OrthoDB" id="9770043at2"/>
<accession>A0A5C6ZPF6</accession>
<evidence type="ECO:0000259" key="4">
    <source>
        <dbReference type="Pfam" id="PF18962"/>
    </source>
</evidence>
<feature type="chain" id="PRO_5022666772" evidence="2">
    <location>
        <begin position="21"/>
        <end position="463"/>
    </location>
</feature>